<reference evidence="2 3" key="1">
    <citation type="submission" date="2018-06" db="EMBL/GenBank/DDBJ databases">
        <title>Complete Genomes of Monosporascus.</title>
        <authorList>
            <person name="Robinson A.J."/>
            <person name="Natvig D.O."/>
        </authorList>
    </citation>
    <scope>NUCLEOTIDE SEQUENCE [LARGE SCALE GENOMIC DNA]</scope>
    <source>
        <strain evidence="2 3">CBS 110550</strain>
    </source>
</reference>
<dbReference type="STRING" id="155417.A0A4Q4TNL0"/>
<protein>
    <submittedName>
        <fullName evidence="2">Uncharacterized protein</fullName>
    </submittedName>
</protein>
<feature type="compositionally biased region" description="Low complexity" evidence="1">
    <location>
        <begin position="366"/>
        <end position="378"/>
    </location>
</feature>
<dbReference type="Proteomes" id="UP000293360">
    <property type="component" value="Unassembled WGS sequence"/>
</dbReference>
<feature type="compositionally biased region" description="Polar residues" evidence="1">
    <location>
        <begin position="145"/>
        <end position="158"/>
    </location>
</feature>
<evidence type="ECO:0000313" key="2">
    <source>
        <dbReference type="EMBL" id="RYP07477.1"/>
    </source>
</evidence>
<feature type="compositionally biased region" description="Low complexity" evidence="1">
    <location>
        <begin position="430"/>
        <end position="443"/>
    </location>
</feature>
<evidence type="ECO:0000313" key="3">
    <source>
        <dbReference type="Proteomes" id="UP000293360"/>
    </source>
</evidence>
<feature type="region of interest" description="Disordered" evidence="1">
    <location>
        <begin position="116"/>
        <end position="179"/>
    </location>
</feature>
<dbReference type="EMBL" id="QJNU01000096">
    <property type="protein sequence ID" value="RYP07477.1"/>
    <property type="molecule type" value="Genomic_DNA"/>
</dbReference>
<feature type="region of interest" description="Disordered" evidence="1">
    <location>
        <begin position="476"/>
        <end position="523"/>
    </location>
</feature>
<feature type="region of interest" description="Disordered" evidence="1">
    <location>
        <begin position="210"/>
        <end position="281"/>
    </location>
</feature>
<gene>
    <name evidence="2" type="ORF">DL764_002484</name>
</gene>
<evidence type="ECO:0000256" key="1">
    <source>
        <dbReference type="SAM" id="MobiDB-lite"/>
    </source>
</evidence>
<feature type="region of interest" description="Disordered" evidence="1">
    <location>
        <begin position="1"/>
        <end position="98"/>
    </location>
</feature>
<organism evidence="2 3">
    <name type="scientific">Monosporascus ibericus</name>
    <dbReference type="NCBI Taxonomy" id="155417"/>
    <lineage>
        <taxon>Eukaryota</taxon>
        <taxon>Fungi</taxon>
        <taxon>Dikarya</taxon>
        <taxon>Ascomycota</taxon>
        <taxon>Pezizomycotina</taxon>
        <taxon>Sordariomycetes</taxon>
        <taxon>Xylariomycetidae</taxon>
        <taxon>Xylariales</taxon>
        <taxon>Xylariales incertae sedis</taxon>
        <taxon>Monosporascus</taxon>
    </lineage>
</organism>
<feature type="region of interest" description="Disordered" evidence="1">
    <location>
        <begin position="363"/>
        <end position="445"/>
    </location>
</feature>
<name>A0A4Q4TNL0_9PEZI</name>
<feature type="compositionally biased region" description="Pro residues" evidence="1">
    <location>
        <begin position="28"/>
        <end position="45"/>
    </location>
</feature>
<dbReference type="OrthoDB" id="3648773at2759"/>
<proteinExistence type="predicted"/>
<sequence>MAQARSAKTTSSGWTPDEPENLPRTPIDSPPPPTTTKPRQLPPLASPYLNEQAHVQSLQQPNLYLPRRTSSTDNESMLSLMEQTGPKPQVSPNCAVAGPLLSPSASELAHVKSLQRHPPLLGKPSSESFTTAVTRPDDESVPEIRTSSPVSSRRQSGASALCNPQRRSEETTKSSQPGLGVEEAKLKQYFIKRLRFESWPHWYLIWTGRKRRKPAPKPEKASPTSRACLPPGNDPCSPTANSEQPPRLSARGRKRELGVRAAAPQAVQQGHLTPQGVSGLQHKPFGLDARRTQRGIAGRYVEFGIRTLSGRPTDSDFTAESLPWSSVFPGGEARRVKTPPLREGTAGDPRSFFFLDISALSGGANSAKSQQDSHGSSSSEDRRKQQREAPPAPRAPTPQHAPQASGSPDQHRALRRARPLSEHASGGILRLTGAATTQTTQMRAQREVPVLVPSCEDMAPSAFKFDLPEHLPSSPMCPANKKHKSGGTGVRVYHGRRKRSSEVVGGEADDNRGRVGIGSDLLK</sequence>
<comment type="caution">
    <text evidence="2">The sequence shown here is derived from an EMBL/GenBank/DDBJ whole genome shotgun (WGS) entry which is preliminary data.</text>
</comment>
<feature type="compositionally biased region" description="Polar residues" evidence="1">
    <location>
        <begin position="1"/>
        <end position="14"/>
    </location>
</feature>
<feature type="compositionally biased region" description="Polar residues" evidence="1">
    <location>
        <begin position="266"/>
        <end position="278"/>
    </location>
</feature>
<keyword evidence="3" id="KW-1185">Reference proteome</keyword>
<feature type="region of interest" description="Disordered" evidence="1">
    <location>
        <begin position="311"/>
        <end position="349"/>
    </location>
</feature>
<dbReference type="AlphaFoldDB" id="A0A4Q4TNL0"/>
<feature type="compositionally biased region" description="Polar residues" evidence="1">
    <location>
        <begin position="53"/>
        <end position="77"/>
    </location>
</feature>
<accession>A0A4Q4TNL0</accession>